<organism evidence="1 2">
    <name type="scientific">Chytriomyces confervae</name>
    <dbReference type="NCBI Taxonomy" id="246404"/>
    <lineage>
        <taxon>Eukaryota</taxon>
        <taxon>Fungi</taxon>
        <taxon>Fungi incertae sedis</taxon>
        <taxon>Chytridiomycota</taxon>
        <taxon>Chytridiomycota incertae sedis</taxon>
        <taxon>Chytridiomycetes</taxon>
        <taxon>Chytridiales</taxon>
        <taxon>Chytriomycetaceae</taxon>
        <taxon>Chytriomyces</taxon>
    </lineage>
</organism>
<dbReference type="AlphaFoldDB" id="A0A507FLS0"/>
<evidence type="ECO:0000313" key="2">
    <source>
        <dbReference type="Proteomes" id="UP000320333"/>
    </source>
</evidence>
<keyword evidence="2" id="KW-1185">Reference proteome</keyword>
<accession>A0A507FLS0</accession>
<gene>
    <name evidence="1" type="ORF">CcCBS67573_g02155</name>
</gene>
<proteinExistence type="predicted"/>
<dbReference type="EMBL" id="QEAP01000043">
    <property type="protein sequence ID" value="TPX76575.1"/>
    <property type="molecule type" value="Genomic_DNA"/>
</dbReference>
<protein>
    <submittedName>
        <fullName evidence="1">Uncharacterized protein</fullName>
    </submittedName>
</protein>
<comment type="caution">
    <text evidence="1">The sequence shown here is derived from an EMBL/GenBank/DDBJ whole genome shotgun (WGS) entry which is preliminary data.</text>
</comment>
<name>A0A507FLS0_9FUNG</name>
<reference evidence="1 2" key="1">
    <citation type="journal article" date="2019" name="Sci. Rep.">
        <title>Comparative genomics of chytrid fungi reveal insights into the obligate biotrophic and pathogenic lifestyle of Synchytrium endobioticum.</title>
        <authorList>
            <person name="van de Vossenberg B.T.L.H."/>
            <person name="Warris S."/>
            <person name="Nguyen H.D.T."/>
            <person name="van Gent-Pelzer M.P.E."/>
            <person name="Joly D.L."/>
            <person name="van de Geest H.C."/>
            <person name="Bonants P.J.M."/>
            <person name="Smith D.S."/>
            <person name="Levesque C.A."/>
            <person name="van der Lee T.A.J."/>
        </authorList>
    </citation>
    <scope>NUCLEOTIDE SEQUENCE [LARGE SCALE GENOMIC DNA]</scope>
    <source>
        <strain evidence="1 2">CBS 675.73</strain>
    </source>
</reference>
<sequence length="42" mass="4727">MFSRTKTSQVPMHVFRVPVAVPSQAPPGEPFKHAHVSQKVWV</sequence>
<dbReference type="Proteomes" id="UP000320333">
    <property type="component" value="Unassembled WGS sequence"/>
</dbReference>
<evidence type="ECO:0000313" key="1">
    <source>
        <dbReference type="EMBL" id="TPX76575.1"/>
    </source>
</evidence>